<evidence type="ECO:0000256" key="2">
    <source>
        <dbReference type="SAM" id="MobiDB-lite"/>
    </source>
</evidence>
<organism evidence="3 4">
    <name type="scientific">Glossina fuscipes</name>
    <dbReference type="NCBI Taxonomy" id="7396"/>
    <lineage>
        <taxon>Eukaryota</taxon>
        <taxon>Metazoa</taxon>
        <taxon>Ecdysozoa</taxon>
        <taxon>Arthropoda</taxon>
        <taxon>Hexapoda</taxon>
        <taxon>Insecta</taxon>
        <taxon>Pterygota</taxon>
        <taxon>Neoptera</taxon>
        <taxon>Endopterygota</taxon>
        <taxon>Diptera</taxon>
        <taxon>Brachycera</taxon>
        <taxon>Muscomorpha</taxon>
        <taxon>Hippoboscoidea</taxon>
        <taxon>Glossinidae</taxon>
        <taxon>Glossina</taxon>
    </lineage>
</organism>
<reference evidence="4" key="1">
    <citation type="submission" date="2025-08" db="UniProtKB">
        <authorList>
            <consortium name="RefSeq"/>
        </authorList>
    </citation>
    <scope>IDENTIFICATION</scope>
    <source>
        <tissue evidence="4">Whole body pupa</tissue>
    </source>
</reference>
<accession>A0A9C6E2X3</accession>
<feature type="compositionally biased region" description="Basic and acidic residues" evidence="2">
    <location>
        <begin position="549"/>
        <end position="560"/>
    </location>
</feature>
<dbReference type="Proteomes" id="UP000092443">
    <property type="component" value="Unplaced"/>
</dbReference>
<dbReference type="AlphaFoldDB" id="A0A9C6E2X3"/>
<dbReference type="RefSeq" id="XP_037898564.1">
    <property type="nucleotide sequence ID" value="XM_038042636.1"/>
</dbReference>
<protein>
    <submittedName>
        <fullName evidence="4">Kinectin-like</fullName>
    </submittedName>
</protein>
<dbReference type="GeneID" id="119643291"/>
<dbReference type="KEGG" id="gfs:119643291"/>
<feature type="region of interest" description="Disordered" evidence="2">
    <location>
        <begin position="541"/>
        <end position="560"/>
    </location>
</feature>
<proteinExistence type="predicted"/>
<feature type="coiled-coil region" evidence="1">
    <location>
        <begin position="8"/>
        <end position="42"/>
    </location>
</feature>
<name>A0A9C6E2X3_9MUSC</name>
<gene>
    <name evidence="4" type="primary">LOC119643291</name>
</gene>
<evidence type="ECO:0000313" key="3">
    <source>
        <dbReference type="Proteomes" id="UP000092443"/>
    </source>
</evidence>
<evidence type="ECO:0000256" key="1">
    <source>
        <dbReference type="SAM" id="Coils"/>
    </source>
</evidence>
<feature type="coiled-coil region" evidence="1">
    <location>
        <begin position="139"/>
        <end position="211"/>
    </location>
</feature>
<keyword evidence="3" id="KW-1185">Reference proteome</keyword>
<evidence type="ECO:0000313" key="4">
    <source>
        <dbReference type="RefSeq" id="XP_037898564.1"/>
    </source>
</evidence>
<sequence>MVENDDETKELLKKIESAYREKMELERQVKEEEKELELLQQHSFTVDYMIENFGSLMTLMHSENQDTTPFIRLKRNLQRIDFSKMLQGDILTTVEQSYREEWDKLQKEFAEELSWQEKMKNRSIVQEYYQRTSALNKAKQSFEDIKISLQKRLQEAQALTNAARDERNMLIVSIIEGSKELRNVQEEHHQLVTFKEKIQQLKDRKLELQIELSKLPTPLPTMDLQTSSTPFQAQFQMAAFPFLTNIMQNVNSSLNNKIPSLTTVPISEAFGTVSAPTVNSVYSPKKNDGHVHFKKPTTNTNLAVDSNRVDSNFKSNIESKKLITGNRVTDDLNSVCTTFECNVGCENPINSENTISELSIGIEKIVVDEKIENKTYSISELSAEDRRQQSHIPEEVILQETEEEKPDEAAENVINLKNPEKISKPKIEILENVVLKLPKLVNVAEKKEPDDEKIIGDVKDQETTKESELFSLSSSSKQLAASFTPSKDFSAYFKTSAFLSDDISRNNDKVPVEKKKSEDVPLTEKMVVNSEIGDFGFASKSFMSNASDKNNDQDDKSDFL</sequence>
<keyword evidence="1" id="KW-0175">Coiled coil</keyword>